<dbReference type="OrthoDB" id="3700890at2"/>
<keyword evidence="4" id="KW-1185">Reference proteome</keyword>
<dbReference type="GO" id="GO:0016747">
    <property type="term" value="F:acyltransferase activity, transferring groups other than amino-acyl groups"/>
    <property type="evidence" value="ECO:0007669"/>
    <property type="project" value="InterPro"/>
</dbReference>
<dbReference type="EMBL" id="QMIG01000001">
    <property type="protein sequence ID" value="RAW18745.1"/>
    <property type="molecule type" value="Genomic_DNA"/>
</dbReference>
<dbReference type="InterPro" id="IPR000182">
    <property type="entry name" value="GNAT_dom"/>
</dbReference>
<name>A0A329R278_9ACTN</name>
<sequence>MTPEDTNDPPRTGHDGTTGAGSMRPRPLASVDDVASATAGDALACWAAQRLDRTGSAFAAGDAVAVAAPDLARRDRLVVRGSVADTTELVRSLLGTLPSSYRVMGSAQLVRAMADAISDLDVRGTFGWMETRTPAPVPDNPATWLDGAELGEAAELVRRVYPDSYAVPGADPEHRWAGVRDAAGRLVAVACDAWTGGGVGFVSGVVTDPRARRSGLGRAVTAFVARELWAKYERVALMVDSSNHAAIRLYEGLGFTGENVAVATSAAAAAETTRRAC</sequence>
<proteinExistence type="predicted"/>
<evidence type="ECO:0000256" key="1">
    <source>
        <dbReference type="SAM" id="MobiDB-lite"/>
    </source>
</evidence>
<dbReference type="Proteomes" id="UP000250462">
    <property type="component" value="Unassembled WGS sequence"/>
</dbReference>
<comment type="caution">
    <text evidence="3">The sequence shown here is derived from an EMBL/GenBank/DDBJ whole genome shotgun (WGS) entry which is preliminary data.</text>
</comment>
<dbReference type="RefSeq" id="WP_112256459.1">
    <property type="nucleotide sequence ID" value="NZ_QMIG01000001.1"/>
</dbReference>
<dbReference type="InterPro" id="IPR016181">
    <property type="entry name" value="Acyl_CoA_acyltransferase"/>
</dbReference>
<dbReference type="SUPFAM" id="SSF55729">
    <property type="entry name" value="Acyl-CoA N-acyltransferases (Nat)"/>
    <property type="match status" value="1"/>
</dbReference>
<dbReference type="Pfam" id="PF08445">
    <property type="entry name" value="FR47"/>
    <property type="match status" value="1"/>
</dbReference>
<organism evidence="3 4">
    <name type="scientific">Phytoactinopolyspora halophila</name>
    <dbReference type="NCBI Taxonomy" id="1981511"/>
    <lineage>
        <taxon>Bacteria</taxon>
        <taxon>Bacillati</taxon>
        <taxon>Actinomycetota</taxon>
        <taxon>Actinomycetes</taxon>
        <taxon>Jiangellales</taxon>
        <taxon>Jiangellaceae</taxon>
        <taxon>Phytoactinopolyspora</taxon>
    </lineage>
</organism>
<evidence type="ECO:0000313" key="3">
    <source>
        <dbReference type="EMBL" id="RAW18745.1"/>
    </source>
</evidence>
<feature type="region of interest" description="Disordered" evidence="1">
    <location>
        <begin position="1"/>
        <end position="27"/>
    </location>
</feature>
<gene>
    <name evidence="3" type="ORF">DPM12_01350</name>
</gene>
<reference evidence="3 4" key="1">
    <citation type="submission" date="2018-06" db="EMBL/GenBank/DDBJ databases">
        <title>Phytoactinopolyspora halophila sp. nov., a novel halophilic actinomycete isolated from a saline soil in China.</title>
        <authorList>
            <person name="Tang S.-K."/>
        </authorList>
    </citation>
    <scope>NUCLEOTIDE SEQUENCE [LARGE SCALE GENOMIC DNA]</scope>
    <source>
        <strain evidence="3 4">YIM 96934</strain>
    </source>
</reference>
<dbReference type="AlphaFoldDB" id="A0A329R278"/>
<accession>A0A329R278</accession>
<evidence type="ECO:0000313" key="4">
    <source>
        <dbReference type="Proteomes" id="UP000250462"/>
    </source>
</evidence>
<keyword evidence="3" id="KW-0808">Transferase</keyword>
<protein>
    <submittedName>
        <fullName evidence="3">GNAT family N-acetyltransferase</fullName>
    </submittedName>
</protein>
<dbReference type="PROSITE" id="PS51186">
    <property type="entry name" value="GNAT"/>
    <property type="match status" value="1"/>
</dbReference>
<evidence type="ECO:0000259" key="2">
    <source>
        <dbReference type="PROSITE" id="PS51186"/>
    </source>
</evidence>
<dbReference type="InterPro" id="IPR013653">
    <property type="entry name" value="GCN5-like_dom"/>
</dbReference>
<dbReference type="Gene3D" id="3.40.630.30">
    <property type="match status" value="1"/>
</dbReference>
<feature type="domain" description="N-acetyltransferase" evidence="2">
    <location>
        <begin position="129"/>
        <end position="275"/>
    </location>
</feature>